<protein>
    <submittedName>
        <fullName evidence="3">DUF948 domain-containing protein</fullName>
    </submittedName>
</protein>
<dbReference type="InterPro" id="IPR009293">
    <property type="entry name" value="UPF0478"/>
</dbReference>
<comment type="caution">
    <text evidence="3">The sequence shown here is derived from an EMBL/GenBank/DDBJ whole genome shotgun (WGS) entry which is preliminary data.</text>
</comment>
<feature type="transmembrane region" description="Helical" evidence="2">
    <location>
        <begin position="20"/>
        <end position="40"/>
    </location>
</feature>
<reference evidence="4" key="1">
    <citation type="submission" date="2019-04" db="EMBL/GenBank/DDBJ databases">
        <title>Nocardioides xinjiangensis sp. nov.</title>
        <authorList>
            <person name="Liu S."/>
        </authorList>
    </citation>
    <scope>NUCLEOTIDE SEQUENCE [LARGE SCALE GENOMIC DNA]</scope>
    <source>
        <strain evidence="4">18</strain>
    </source>
</reference>
<dbReference type="RefSeq" id="WP_136536128.1">
    <property type="nucleotide sequence ID" value="NZ_STGY01000067.1"/>
</dbReference>
<accession>A0A4S8Q793</accession>
<reference evidence="3 4" key="2">
    <citation type="submission" date="2019-05" db="EMBL/GenBank/DDBJ databases">
        <title>Glycomyces buryatensis sp. nov.</title>
        <authorList>
            <person name="Nikitina E."/>
        </authorList>
    </citation>
    <scope>NUCLEOTIDE SEQUENCE [LARGE SCALE GENOMIC DNA]</scope>
    <source>
        <strain evidence="3 4">18</strain>
    </source>
</reference>
<feature type="compositionally biased region" description="Basic and acidic residues" evidence="1">
    <location>
        <begin position="135"/>
        <end position="153"/>
    </location>
</feature>
<dbReference type="Pfam" id="PF06103">
    <property type="entry name" value="DUF948"/>
    <property type="match status" value="1"/>
</dbReference>
<sequence>MPEETLAADWTTGSLWEVGILLAGLGFFLLCVMLAFRLIAKATTTLNRVNSTLDKVDHEIGPLLRNLNVTVDNVNGSLGQVEGELEKVGTITGNAAHISSNVANITTLVTAAVGSPLVKAAAFGFGLRSAVKKRGQEVDEDQVRRMVEASKQTKRERKQAAKARKRAK</sequence>
<dbReference type="AlphaFoldDB" id="A0A4S8Q793"/>
<feature type="region of interest" description="Disordered" evidence="1">
    <location>
        <begin position="135"/>
        <end position="168"/>
    </location>
</feature>
<feature type="compositionally biased region" description="Basic residues" evidence="1">
    <location>
        <begin position="154"/>
        <end position="168"/>
    </location>
</feature>
<evidence type="ECO:0000256" key="2">
    <source>
        <dbReference type="SAM" id="Phobius"/>
    </source>
</evidence>
<organism evidence="3 4">
    <name type="scientific">Glycomyces buryatensis</name>
    <dbReference type="NCBI Taxonomy" id="2570927"/>
    <lineage>
        <taxon>Bacteria</taxon>
        <taxon>Bacillati</taxon>
        <taxon>Actinomycetota</taxon>
        <taxon>Actinomycetes</taxon>
        <taxon>Glycomycetales</taxon>
        <taxon>Glycomycetaceae</taxon>
        <taxon>Glycomyces</taxon>
    </lineage>
</organism>
<dbReference type="OrthoDB" id="5187147at2"/>
<dbReference type="Proteomes" id="UP000308760">
    <property type="component" value="Unassembled WGS sequence"/>
</dbReference>
<keyword evidence="2" id="KW-0812">Transmembrane</keyword>
<evidence type="ECO:0000256" key="1">
    <source>
        <dbReference type="SAM" id="MobiDB-lite"/>
    </source>
</evidence>
<gene>
    <name evidence="3" type="ORF">FAB82_19060</name>
</gene>
<keyword evidence="2" id="KW-1133">Transmembrane helix</keyword>
<name>A0A4S8Q793_9ACTN</name>
<keyword evidence="4" id="KW-1185">Reference proteome</keyword>
<evidence type="ECO:0000313" key="3">
    <source>
        <dbReference type="EMBL" id="THV38545.1"/>
    </source>
</evidence>
<keyword evidence="2" id="KW-0472">Membrane</keyword>
<proteinExistence type="predicted"/>
<dbReference type="EMBL" id="STGY01000067">
    <property type="protein sequence ID" value="THV38545.1"/>
    <property type="molecule type" value="Genomic_DNA"/>
</dbReference>
<evidence type="ECO:0000313" key="4">
    <source>
        <dbReference type="Proteomes" id="UP000308760"/>
    </source>
</evidence>